<dbReference type="PANTHER" id="PTHR12526">
    <property type="entry name" value="GLYCOSYLTRANSFERASE"/>
    <property type="match status" value="1"/>
</dbReference>
<keyword evidence="2 5" id="KW-0808">Transferase</keyword>
<dbReference type="GO" id="GO:0016757">
    <property type="term" value="F:glycosyltransferase activity"/>
    <property type="evidence" value="ECO:0007669"/>
    <property type="project" value="UniProtKB-KW"/>
</dbReference>
<dbReference type="Proteomes" id="UP000248806">
    <property type="component" value="Unassembled WGS sequence"/>
</dbReference>
<name>A0A326UDP6_THEHA</name>
<dbReference type="PANTHER" id="PTHR12526:SF629">
    <property type="entry name" value="TEICHURONIC ACID BIOSYNTHESIS GLYCOSYLTRANSFERASE TUAH-RELATED"/>
    <property type="match status" value="1"/>
</dbReference>
<dbReference type="OrthoDB" id="509705at2"/>
<evidence type="ECO:0000259" key="4">
    <source>
        <dbReference type="Pfam" id="PF13579"/>
    </source>
</evidence>
<dbReference type="RefSeq" id="WP_111317643.1">
    <property type="nucleotide sequence ID" value="NZ_BIFX01000001.1"/>
</dbReference>
<comment type="caution">
    <text evidence="5">The sequence shown here is derived from an EMBL/GenBank/DDBJ whole genome shotgun (WGS) entry which is preliminary data.</text>
</comment>
<evidence type="ECO:0000259" key="3">
    <source>
        <dbReference type="Pfam" id="PF00534"/>
    </source>
</evidence>
<evidence type="ECO:0000256" key="1">
    <source>
        <dbReference type="ARBA" id="ARBA00022676"/>
    </source>
</evidence>
<feature type="domain" description="Glycosyl transferase family 1" evidence="3">
    <location>
        <begin position="205"/>
        <end position="372"/>
    </location>
</feature>
<dbReference type="SUPFAM" id="SSF53756">
    <property type="entry name" value="UDP-Glycosyltransferase/glycogen phosphorylase"/>
    <property type="match status" value="1"/>
</dbReference>
<feature type="domain" description="Glycosyltransferase subfamily 4-like N-terminal" evidence="4">
    <location>
        <begin position="20"/>
        <end position="189"/>
    </location>
</feature>
<dbReference type="InterPro" id="IPR001296">
    <property type="entry name" value="Glyco_trans_1"/>
</dbReference>
<evidence type="ECO:0000313" key="6">
    <source>
        <dbReference type="Proteomes" id="UP000248806"/>
    </source>
</evidence>
<dbReference type="EMBL" id="QKUF01000001">
    <property type="protein sequence ID" value="PZW35961.1"/>
    <property type="molecule type" value="Genomic_DNA"/>
</dbReference>
<dbReference type="CDD" id="cd03794">
    <property type="entry name" value="GT4_WbuB-like"/>
    <property type="match status" value="1"/>
</dbReference>
<dbReference type="Gene3D" id="3.40.50.2000">
    <property type="entry name" value="Glycogen Phosphorylase B"/>
    <property type="match status" value="2"/>
</dbReference>
<proteinExistence type="predicted"/>
<evidence type="ECO:0000313" key="5">
    <source>
        <dbReference type="EMBL" id="PZW35961.1"/>
    </source>
</evidence>
<accession>A0A326UDP6</accession>
<dbReference type="InterPro" id="IPR028098">
    <property type="entry name" value="Glyco_trans_4-like_N"/>
</dbReference>
<dbReference type="AlphaFoldDB" id="A0A326UDP6"/>
<gene>
    <name evidence="5" type="ORF">EI42_00128</name>
</gene>
<keyword evidence="6" id="KW-1185">Reference proteome</keyword>
<dbReference type="Pfam" id="PF13579">
    <property type="entry name" value="Glyco_trans_4_4"/>
    <property type="match status" value="1"/>
</dbReference>
<dbReference type="Pfam" id="PF00534">
    <property type="entry name" value="Glycos_transf_1"/>
    <property type="match status" value="1"/>
</dbReference>
<protein>
    <submittedName>
        <fullName evidence="5">Glycosyltransferase involved in cell wall biosynthesis</fullName>
    </submittedName>
</protein>
<sequence length="408" mass="46307">MTPIRVATITFDWYPFDVLVRRVAEAAIDGGAEVDVICLRQPHEQSFEIINGVRAFRLPMDRGFGRSLPRTLLDWSVFLLQAGVKVAQLHRQCPYDIVHVHNMPDYLVFAALLPKLAGAKVILEVQDTCPELMAAKAKSNVKPVVTWLARLQERLSTAFADHVITVGPPFERLLLQRGVPPEKMTIILNSADPKIFPEALQQHPRPRASDDEPFILMYHGTISERNGLDIAIRAVAIARHAVPTLRLDIQGRGEHLPYLQELARKLDVADRVVFTDSSPSEELVHFVVHGDIGIIPYRSDGFMDLVLPTKAYEFAWMRRPIIASDTPAIRSMFRPESIKFCRPEHPQEFADAIISLYEHPEERARMVANAAEDYLPYQWEKMAQRYQHLLSALAENPLPEKRPLSIAR</sequence>
<evidence type="ECO:0000256" key="2">
    <source>
        <dbReference type="ARBA" id="ARBA00022679"/>
    </source>
</evidence>
<reference evidence="5 6" key="1">
    <citation type="submission" date="2018-06" db="EMBL/GenBank/DDBJ databases">
        <title>Genomic Encyclopedia of Archaeal and Bacterial Type Strains, Phase II (KMG-II): from individual species to whole genera.</title>
        <authorList>
            <person name="Goeker M."/>
        </authorList>
    </citation>
    <scope>NUCLEOTIDE SEQUENCE [LARGE SCALE GENOMIC DNA]</scope>
    <source>
        <strain evidence="5 6">ATCC BAA-1881</strain>
    </source>
</reference>
<keyword evidence="1" id="KW-0328">Glycosyltransferase</keyword>
<organism evidence="5 6">
    <name type="scientific">Thermosporothrix hazakensis</name>
    <dbReference type="NCBI Taxonomy" id="644383"/>
    <lineage>
        <taxon>Bacteria</taxon>
        <taxon>Bacillati</taxon>
        <taxon>Chloroflexota</taxon>
        <taxon>Ktedonobacteria</taxon>
        <taxon>Ktedonobacterales</taxon>
        <taxon>Thermosporotrichaceae</taxon>
        <taxon>Thermosporothrix</taxon>
    </lineage>
</organism>